<dbReference type="GO" id="GO:0005737">
    <property type="term" value="C:cytoplasm"/>
    <property type="evidence" value="ECO:0007669"/>
    <property type="project" value="UniProtKB-ARBA"/>
</dbReference>
<sequence length="401" mass="48384">MTSPCRQQQMPQFETATKNMSISPRTTPIDWKLRCETLQFEHEVELERVRLHYEHELKEKITEIKIQLKREYESQFAEYRARLFEQQQQQQLHNLSSSSLGLDHSIGEKVREQVRLAQEFDRNEDERRQFLLQQSTDSEELKRLINKLHTEGVHVLSLSELLSLRLNGINISGTEDSIHSLQKLHEENSFLRSLIANINANETGNKLIKCLADIFRCEQERRLIQIRQHPNSIQLEQEIHDMCNYQRDALGKLFSEDHFSLINELEQTKQQLNYLKNKFEQLKQIKNLPSSNKFYFKYIRCENYRKALIYQKRYLIVLLTGYEDTETYALNEIRRLTGDTRSNSNSHSNNYDRMKFIRKQPYHRRYLDYRFRFRCYVRVVIAIIRMRWLVKKWIHKLADHK</sequence>
<evidence type="ECO:0000256" key="5">
    <source>
        <dbReference type="ARBA" id="ARBA00023212"/>
    </source>
</evidence>
<dbReference type="GO" id="GO:0007165">
    <property type="term" value="P:signal transduction"/>
    <property type="evidence" value="ECO:0007669"/>
    <property type="project" value="InterPro"/>
</dbReference>
<dbReference type="PANTHER" id="PTHR44981">
    <property type="entry name" value="PERICENTRIN-LIKE PROTEIN, ISOFORM F"/>
    <property type="match status" value="1"/>
</dbReference>
<dbReference type="GO" id="GO:0005813">
    <property type="term" value="C:centrosome"/>
    <property type="evidence" value="ECO:0007669"/>
    <property type="project" value="UniProtKB-SubCell"/>
</dbReference>
<protein>
    <recommendedName>
        <fullName evidence="6">Pericentrin/AKAP-450 centrosomal targeting domain-containing protein</fullName>
    </recommendedName>
</protein>
<evidence type="ECO:0000313" key="8">
    <source>
        <dbReference type="EMBL" id="CAF3871107.1"/>
    </source>
</evidence>
<evidence type="ECO:0000313" key="7">
    <source>
        <dbReference type="EMBL" id="CAF0860557.1"/>
    </source>
</evidence>
<organism evidence="7 9">
    <name type="scientific">Rotaria sordida</name>
    <dbReference type="NCBI Taxonomy" id="392033"/>
    <lineage>
        <taxon>Eukaryota</taxon>
        <taxon>Metazoa</taxon>
        <taxon>Spiralia</taxon>
        <taxon>Gnathifera</taxon>
        <taxon>Rotifera</taxon>
        <taxon>Eurotatoria</taxon>
        <taxon>Bdelloidea</taxon>
        <taxon>Philodinida</taxon>
        <taxon>Philodinidae</taxon>
        <taxon>Rotaria</taxon>
    </lineage>
</organism>
<dbReference type="InterPro" id="IPR019528">
    <property type="entry name" value="PACT_domain"/>
</dbReference>
<dbReference type="EMBL" id="CAJNOT010000141">
    <property type="protein sequence ID" value="CAF0860557.1"/>
    <property type="molecule type" value="Genomic_DNA"/>
</dbReference>
<comment type="subcellular location">
    <subcellularLocation>
        <location evidence="1">Cytoplasm</location>
        <location evidence="1">Cytoskeleton</location>
        <location evidence="1">Microtubule organizing center</location>
        <location evidence="1">Centrosome</location>
    </subcellularLocation>
</comment>
<keyword evidence="2" id="KW-0963">Cytoplasm</keyword>
<comment type="caution">
    <text evidence="7">The sequence shown here is derived from an EMBL/GenBank/DDBJ whole genome shotgun (WGS) entry which is preliminary data.</text>
</comment>
<dbReference type="AlphaFoldDB" id="A0A813WNB2"/>
<evidence type="ECO:0000259" key="6">
    <source>
        <dbReference type="Pfam" id="PF10495"/>
    </source>
</evidence>
<dbReference type="Pfam" id="PF10495">
    <property type="entry name" value="PACT_coil_coil"/>
    <property type="match status" value="1"/>
</dbReference>
<evidence type="ECO:0000256" key="1">
    <source>
        <dbReference type="ARBA" id="ARBA00004300"/>
    </source>
</evidence>
<dbReference type="Proteomes" id="UP000663836">
    <property type="component" value="Unassembled WGS sequence"/>
</dbReference>
<proteinExistence type="predicted"/>
<dbReference type="GO" id="GO:0060090">
    <property type="term" value="F:molecular adaptor activity"/>
    <property type="evidence" value="ECO:0007669"/>
    <property type="project" value="InterPro"/>
</dbReference>
<keyword evidence="5" id="KW-0206">Cytoskeleton</keyword>
<feature type="domain" description="Pericentrin/AKAP-450 centrosomal targeting" evidence="6">
    <location>
        <begin position="297"/>
        <end position="393"/>
    </location>
</feature>
<evidence type="ECO:0000256" key="4">
    <source>
        <dbReference type="ARBA" id="ARBA00023054"/>
    </source>
</evidence>
<dbReference type="EMBL" id="CAJOBD010002294">
    <property type="protein sequence ID" value="CAF3871107.1"/>
    <property type="molecule type" value="Genomic_DNA"/>
</dbReference>
<accession>A0A813WNB2</accession>
<gene>
    <name evidence="8" type="ORF">JBS370_LOCUS19311</name>
    <name evidence="7" type="ORF">ZHD862_LOCUS5360</name>
</gene>
<keyword evidence="4" id="KW-0175">Coiled coil</keyword>
<evidence type="ECO:0000256" key="3">
    <source>
        <dbReference type="ARBA" id="ARBA00022553"/>
    </source>
</evidence>
<keyword evidence="3" id="KW-0597">Phosphoprotein</keyword>
<dbReference type="PANTHER" id="PTHR44981:SF2">
    <property type="entry name" value="PERICENTRIN-LIKE PROTEIN, ISOFORM F"/>
    <property type="match status" value="1"/>
</dbReference>
<reference evidence="7" key="1">
    <citation type="submission" date="2021-02" db="EMBL/GenBank/DDBJ databases">
        <authorList>
            <person name="Nowell W R."/>
        </authorList>
    </citation>
    <scope>NUCLEOTIDE SEQUENCE</scope>
</reference>
<dbReference type="InterPro" id="IPR028745">
    <property type="entry name" value="AKAP9/Pericentrin"/>
</dbReference>
<evidence type="ECO:0000256" key="2">
    <source>
        <dbReference type="ARBA" id="ARBA00022490"/>
    </source>
</evidence>
<evidence type="ECO:0000313" key="9">
    <source>
        <dbReference type="Proteomes" id="UP000663864"/>
    </source>
</evidence>
<name>A0A813WNB2_9BILA</name>
<dbReference type="Proteomes" id="UP000663864">
    <property type="component" value="Unassembled WGS sequence"/>
</dbReference>